<accession>A0ABV8MPE4</accession>
<sequence length="253" mass="27631">MTGASTDPWFPFGLGGEAPLRLFCLPYAGGGASNFLPWRLALRPWAVAPVQYPGHETHLHAPCLRDFGTMVEALAQALLPYLDRPYGLFGYSMGARLALALENRLAELGCPPPQQLWVAANRAPDGVAHHQGVSALPQAEFIEYVRRYDGVPEMVLADPEWSEMVFRVLRHDFALIESATLPRPSRCPLIGYCGRDDDSANAALMAGWAAYAPLGFVLREFVGGHFFLRSAPEFLACLGTDLAALHREASHAS</sequence>
<name>A0ABV8MPE4_9NEIS</name>
<dbReference type="InterPro" id="IPR012223">
    <property type="entry name" value="TEII"/>
</dbReference>
<dbReference type="InterPro" id="IPR029058">
    <property type="entry name" value="AB_hydrolase_fold"/>
</dbReference>
<dbReference type="PANTHER" id="PTHR11487:SF0">
    <property type="entry name" value="S-ACYL FATTY ACID SYNTHASE THIOESTERASE, MEDIUM CHAIN"/>
    <property type="match status" value="1"/>
</dbReference>
<gene>
    <name evidence="3" type="ORF">ACFOW7_07090</name>
</gene>
<dbReference type="Proteomes" id="UP001595791">
    <property type="component" value="Unassembled WGS sequence"/>
</dbReference>
<comment type="similarity">
    <text evidence="1">Belongs to the thioesterase family.</text>
</comment>
<dbReference type="EMBL" id="JBHSBU010000001">
    <property type="protein sequence ID" value="MFC4159120.1"/>
    <property type="molecule type" value="Genomic_DNA"/>
</dbReference>
<organism evidence="3 4">
    <name type="scientific">Chitinimonas lacunae</name>
    <dbReference type="NCBI Taxonomy" id="1963018"/>
    <lineage>
        <taxon>Bacteria</taxon>
        <taxon>Pseudomonadati</taxon>
        <taxon>Pseudomonadota</taxon>
        <taxon>Betaproteobacteria</taxon>
        <taxon>Neisseriales</taxon>
        <taxon>Chitinibacteraceae</taxon>
        <taxon>Chitinimonas</taxon>
    </lineage>
</organism>
<evidence type="ECO:0000259" key="2">
    <source>
        <dbReference type="Pfam" id="PF00975"/>
    </source>
</evidence>
<dbReference type="Gene3D" id="3.40.50.1820">
    <property type="entry name" value="alpha/beta hydrolase"/>
    <property type="match status" value="1"/>
</dbReference>
<dbReference type="PANTHER" id="PTHR11487">
    <property type="entry name" value="THIOESTERASE"/>
    <property type="match status" value="1"/>
</dbReference>
<evidence type="ECO:0000313" key="4">
    <source>
        <dbReference type="Proteomes" id="UP001595791"/>
    </source>
</evidence>
<dbReference type="RefSeq" id="WP_378162534.1">
    <property type="nucleotide sequence ID" value="NZ_JBHSBU010000001.1"/>
</dbReference>
<feature type="domain" description="Thioesterase" evidence="2">
    <location>
        <begin position="21"/>
        <end position="231"/>
    </location>
</feature>
<proteinExistence type="inferred from homology"/>
<dbReference type="InterPro" id="IPR001031">
    <property type="entry name" value="Thioesterase"/>
</dbReference>
<keyword evidence="4" id="KW-1185">Reference proteome</keyword>
<evidence type="ECO:0000256" key="1">
    <source>
        <dbReference type="ARBA" id="ARBA00007169"/>
    </source>
</evidence>
<comment type="caution">
    <text evidence="3">The sequence shown here is derived from an EMBL/GenBank/DDBJ whole genome shotgun (WGS) entry which is preliminary data.</text>
</comment>
<reference evidence="4" key="1">
    <citation type="journal article" date="2019" name="Int. J. Syst. Evol. Microbiol.">
        <title>The Global Catalogue of Microorganisms (GCM) 10K type strain sequencing project: providing services to taxonomists for standard genome sequencing and annotation.</title>
        <authorList>
            <consortium name="The Broad Institute Genomics Platform"/>
            <consortium name="The Broad Institute Genome Sequencing Center for Infectious Disease"/>
            <person name="Wu L."/>
            <person name="Ma J."/>
        </authorList>
    </citation>
    <scope>NUCLEOTIDE SEQUENCE [LARGE SCALE GENOMIC DNA]</scope>
    <source>
        <strain evidence="4">LMG 29894</strain>
    </source>
</reference>
<dbReference type="Pfam" id="PF00975">
    <property type="entry name" value="Thioesterase"/>
    <property type="match status" value="1"/>
</dbReference>
<protein>
    <submittedName>
        <fullName evidence="3">Thioesterase II family protein</fullName>
    </submittedName>
</protein>
<evidence type="ECO:0000313" key="3">
    <source>
        <dbReference type="EMBL" id="MFC4159120.1"/>
    </source>
</evidence>
<dbReference type="SUPFAM" id="SSF53474">
    <property type="entry name" value="alpha/beta-Hydrolases"/>
    <property type="match status" value="1"/>
</dbReference>